<keyword evidence="6" id="KW-0539">Nucleus</keyword>
<dbReference type="Pfam" id="PF00172">
    <property type="entry name" value="Zn_clus"/>
    <property type="match status" value="1"/>
</dbReference>
<organism evidence="9 10">
    <name type="scientific">Diplocarpon rosae</name>
    <dbReference type="NCBI Taxonomy" id="946125"/>
    <lineage>
        <taxon>Eukaryota</taxon>
        <taxon>Fungi</taxon>
        <taxon>Dikarya</taxon>
        <taxon>Ascomycota</taxon>
        <taxon>Pezizomycotina</taxon>
        <taxon>Leotiomycetes</taxon>
        <taxon>Helotiales</taxon>
        <taxon>Drepanopezizaceae</taxon>
        <taxon>Diplocarpon</taxon>
    </lineage>
</organism>
<name>A0AAD9WE89_9HELO</name>
<evidence type="ECO:0000259" key="8">
    <source>
        <dbReference type="PROSITE" id="PS50048"/>
    </source>
</evidence>
<evidence type="ECO:0000313" key="9">
    <source>
        <dbReference type="EMBL" id="KAK2627033.1"/>
    </source>
</evidence>
<keyword evidence="1" id="KW-0479">Metal-binding</keyword>
<sequence length="566" mass="63640">MDSPGASNNHASPEGGVSSHRRHRIKHACEPCKKRKRRCDGDQPCDTCIRYDYTCYFEAVQRKRRSRQPAGSPRNDAALGGPPTPSDAIPENERDAAATSGTSPREANASVAFAQLLRKRLEPRQTDQRRRATSWNIVGMSEERQDLPSELTRIITKDQMNRLAESYFGSIHQLYGFLNRQVFEDKVEERWQMVYEPDAWDSILCGVAALGSQFLGESSKALEMALVDCAKRMLEITSASNTPSFENAASWILRTIYLRSTTQPYAAWITSCTAMLTIDGLEMGGEAEDESEVGIINPRRLFWCATILNTWVSNEYGRSKVEIFKLLPAHLISRAGDFTPELLYLYKISERLDPRKPSTAPDFEAGIAELATFNPPVDGLFLSQSNLALALYRRLRFVSSTISDETIRRVITMGNTGLDAVLRLIRLRQPWWHVANVPFQFICTLLVIDTEEALEHLARAVDALQAVGESFPTRSLTETLAMVRKLIQLACKQKRGQLSLLEHSLTPRPPLTTSEQPKLQFSTGQNCYASSTWADHSPASTDFSDFDWEKFFSMDVSVLEYPAPLP</sequence>
<comment type="caution">
    <text evidence="9">The sequence shown here is derived from an EMBL/GenBank/DDBJ whole genome shotgun (WGS) entry which is preliminary data.</text>
</comment>
<evidence type="ECO:0000256" key="7">
    <source>
        <dbReference type="SAM" id="MobiDB-lite"/>
    </source>
</evidence>
<proteinExistence type="predicted"/>
<dbReference type="Proteomes" id="UP001285354">
    <property type="component" value="Unassembled WGS sequence"/>
</dbReference>
<dbReference type="AlphaFoldDB" id="A0AAD9WE89"/>
<feature type="compositionally biased region" description="Polar residues" evidence="7">
    <location>
        <begin position="1"/>
        <end position="11"/>
    </location>
</feature>
<feature type="domain" description="Zn(2)-C6 fungal-type" evidence="8">
    <location>
        <begin position="28"/>
        <end position="57"/>
    </location>
</feature>
<dbReference type="EMBL" id="JAUBYV010000005">
    <property type="protein sequence ID" value="KAK2627033.1"/>
    <property type="molecule type" value="Genomic_DNA"/>
</dbReference>
<feature type="region of interest" description="Disordered" evidence="7">
    <location>
        <begin position="63"/>
        <end position="108"/>
    </location>
</feature>
<dbReference type="SUPFAM" id="SSF57701">
    <property type="entry name" value="Zn2/Cys6 DNA-binding domain"/>
    <property type="match status" value="1"/>
</dbReference>
<dbReference type="PROSITE" id="PS00463">
    <property type="entry name" value="ZN2_CY6_FUNGAL_1"/>
    <property type="match status" value="1"/>
</dbReference>
<dbReference type="CDD" id="cd00067">
    <property type="entry name" value="GAL4"/>
    <property type="match status" value="1"/>
</dbReference>
<dbReference type="GO" id="GO:0003677">
    <property type="term" value="F:DNA binding"/>
    <property type="evidence" value="ECO:0007669"/>
    <property type="project" value="UniProtKB-KW"/>
</dbReference>
<keyword evidence="5" id="KW-0804">Transcription</keyword>
<feature type="region of interest" description="Disordered" evidence="7">
    <location>
        <begin position="1"/>
        <end position="24"/>
    </location>
</feature>
<dbReference type="CDD" id="cd12148">
    <property type="entry name" value="fungal_TF_MHR"/>
    <property type="match status" value="1"/>
</dbReference>
<dbReference type="PROSITE" id="PS50048">
    <property type="entry name" value="ZN2_CY6_FUNGAL_2"/>
    <property type="match status" value="1"/>
</dbReference>
<dbReference type="PANTHER" id="PTHR31779">
    <property type="entry name" value="2-NITROPROPANE DIOXYGENASE FAMILY, PUTATIVE (AFU_ORTHOLOGUE AFUA_2G17430)-RELATED"/>
    <property type="match status" value="1"/>
</dbReference>
<dbReference type="PANTHER" id="PTHR31779:SF5">
    <property type="entry name" value="ZN(II)2CYS6 TRANSCRIPTION FACTOR (EUROFUNG)"/>
    <property type="match status" value="1"/>
</dbReference>
<evidence type="ECO:0000256" key="6">
    <source>
        <dbReference type="ARBA" id="ARBA00023242"/>
    </source>
</evidence>
<dbReference type="GO" id="GO:0009410">
    <property type="term" value="P:response to xenobiotic stimulus"/>
    <property type="evidence" value="ECO:0007669"/>
    <property type="project" value="TreeGrafter"/>
</dbReference>
<keyword evidence="4" id="KW-0238">DNA-binding</keyword>
<dbReference type="SMART" id="SM00066">
    <property type="entry name" value="GAL4"/>
    <property type="match status" value="1"/>
</dbReference>
<evidence type="ECO:0000256" key="5">
    <source>
        <dbReference type="ARBA" id="ARBA00023163"/>
    </source>
</evidence>
<evidence type="ECO:0000256" key="4">
    <source>
        <dbReference type="ARBA" id="ARBA00023125"/>
    </source>
</evidence>
<keyword evidence="2" id="KW-0862">Zinc</keyword>
<protein>
    <recommendedName>
        <fullName evidence="8">Zn(2)-C6 fungal-type domain-containing protein</fullName>
    </recommendedName>
</protein>
<dbReference type="InterPro" id="IPR052478">
    <property type="entry name" value="Metabolite_Synth_Reg"/>
</dbReference>
<keyword evidence="10" id="KW-1185">Reference proteome</keyword>
<evidence type="ECO:0000256" key="1">
    <source>
        <dbReference type="ARBA" id="ARBA00022723"/>
    </source>
</evidence>
<evidence type="ECO:0000256" key="3">
    <source>
        <dbReference type="ARBA" id="ARBA00023015"/>
    </source>
</evidence>
<gene>
    <name evidence="9" type="ORF">QTJ16_004208</name>
</gene>
<dbReference type="Gene3D" id="4.10.240.10">
    <property type="entry name" value="Zn(2)-C6 fungal-type DNA-binding domain"/>
    <property type="match status" value="1"/>
</dbReference>
<reference evidence="9" key="1">
    <citation type="submission" date="2023-06" db="EMBL/GenBank/DDBJ databases">
        <title>Draft genome of Marssonina rosae.</title>
        <authorList>
            <person name="Cheng Q."/>
        </authorList>
    </citation>
    <scope>NUCLEOTIDE SEQUENCE</scope>
    <source>
        <strain evidence="9">R4</strain>
    </source>
</reference>
<evidence type="ECO:0000256" key="2">
    <source>
        <dbReference type="ARBA" id="ARBA00022833"/>
    </source>
</evidence>
<dbReference type="GO" id="GO:0008270">
    <property type="term" value="F:zinc ion binding"/>
    <property type="evidence" value="ECO:0007669"/>
    <property type="project" value="InterPro"/>
</dbReference>
<dbReference type="InterPro" id="IPR036864">
    <property type="entry name" value="Zn2-C6_fun-type_DNA-bd_sf"/>
</dbReference>
<dbReference type="GO" id="GO:0000981">
    <property type="term" value="F:DNA-binding transcription factor activity, RNA polymerase II-specific"/>
    <property type="evidence" value="ECO:0007669"/>
    <property type="project" value="InterPro"/>
</dbReference>
<dbReference type="InterPro" id="IPR001138">
    <property type="entry name" value="Zn2Cys6_DnaBD"/>
</dbReference>
<evidence type="ECO:0000313" key="10">
    <source>
        <dbReference type="Proteomes" id="UP001285354"/>
    </source>
</evidence>
<keyword evidence="3" id="KW-0805">Transcription regulation</keyword>
<accession>A0AAD9WE89</accession>